<keyword evidence="3" id="KW-1185">Reference proteome</keyword>
<proteinExistence type="predicted"/>
<evidence type="ECO:0000256" key="1">
    <source>
        <dbReference type="SAM" id="Phobius"/>
    </source>
</evidence>
<evidence type="ECO:0000313" key="3">
    <source>
        <dbReference type="Proteomes" id="UP000053157"/>
    </source>
</evidence>
<accession>A0A0W1RE41</accession>
<sequence length="179" mass="19403">MSRKPTWIAVGLVAISIIVAARVLSYFFRYGTIEYQRRGDTLVAYDTLLEAPQWIVAVDPFTDFSVKNAIADRLLGTGTLTISDVESMDRGDVQVGPVTNIDQVVETLELPVKETERPERDPAVIAAASVLMLCFAAVPVGLFFTSRVSDAMAGALTVVFGPFLLLPVGVLLWAALSRV</sequence>
<gene>
    <name evidence="2" type="ORF">AUR66_19985</name>
</gene>
<name>A0A0W1RE41_9EURY</name>
<feature type="transmembrane region" description="Helical" evidence="1">
    <location>
        <begin position="151"/>
        <end position="176"/>
    </location>
</feature>
<dbReference type="OrthoDB" id="169315at2157"/>
<evidence type="ECO:0000313" key="2">
    <source>
        <dbReference type="EMBL" id="KTG11715.1"/>
    </source>
</evidence>
<comment type="caution">
    <text evidence="2">The sequence shown here is derived from an EMBL/GenBank/DDBJ whole genome shotgun (WGS) entry which is preliminary data.</text>
</comment>
<protein>
    <submittedName>
        <fullName evidence="2">Uncharacterized protein</fullName>
    </submittedName>
</protein>
<dbReference type="Proteomes" id="UP000053157">
    <property type="component" value="Unassembled WGS sequence"/>
</dbReference>
<organism evidence="2 3">
    <name type="scientific">Haloferax profundi</name>
    <dbReference type="NCBI Taxonomy" id="1544718"/>
    <lineage>
        <taxon>Archaea</taxon>
        <taxon>Methanobacteriati</taxon>
        <taxon>Methanobacteriota</taxon>
        <taxon>Stenosarchaea group</taxon>
        <taxon>Halobacteria</taxon>
        <taxon>Halobacteriales</taxon>
        <taxon>Haloferacaceae</taxon>
        <taxon>Haloferax</taxon>
    </lineage>
</organism>
<keyword evidence="1" id="KW-0812">Transmembrane</keyword>
<feature type="transmembrane region" description="Helical" evidence="1">
    <location>
        <begin position="123"/>
        <end position="145"/>
    </location>
</feature>
<reference evidence="2 3" key="1">
    <citation type="submission" date="2015-12" db="EMBL/GenBank/DDBJ databases">
        <title>Haloferax profundi sp. nov. isolated from the Discovery deep brine-seawater interface in the Red Sea.</title>
        <authorList>
            <person name="Zhang G."/>
            <person name="Stingl U."/>
            <person name="Rashid M."/>
        </authorList>
    </citation>
    <scope>NUCLEOTIDE SEQUENCE [LARGE SCALE GENOMIC DNA]</scope>
    <source>
        <strain evidence="2 3">SB29</strain>
    </source>
</reference>
<dbReference type="EMBL" id="LOPV01000643">
    <property type="protein sequence ID" value="KTG11715.1"/>
    <property type="molecule type" value="Genomic_DNA"/>
</dbReference>
<feature type="transmembrane region" description="Helical" evidence="1">
    <location>
        <begin position="6"/>
        <end position="28"/>
    </location>
</feature>
<keyword evidence="1" id="KW-0472">Membrane</keyword>
<dbReference type="AlphaFoldDB" id="A0A0W1RE41"/>
<keyword evidence="1" id="KW-1133">Transmembrane helix</keyword>